<accession>A0ABN7W9Y8</accession>
<feature type="region of interest" description="Disordered" evidence="1">
    <location>
        <begin position="100"/>
        <end position="121"/>
    </location>
</feature>
<evidence type="ECO:0000313" key="3">
    <source>
        <dbReference type="Proteomes" id="UP000789901"/>
    </source>
</evidence>
<gene>
    <name evidence="2" type="ORF">GMARGA_LOCUS28257</name>
</gene>
<evidence type="ECO:0000256" key="1">
    <source>
        <dbReference type="SAM" id="MobiDB-lite"/>
    </source>
</evidence>
<sequence length="167" mass="19084">TPGVDLHSNPLPEYQVLNYLQPLPSNDERLDKRNTKIKKSRRKKYQNDAYLKKSSSLVTPMTKSTAKDTKHMKGKVTPTMKFTISKTKFNKNQYQQSELLTTTPSNDEKADKRNTKMTPTWKKGGSLITTIMKFTTGDIKYMKSKVIPMTKSTTSETKFNEKLALAI</sequence>
<reference evidence="2 3" key="1">
    <citation type="submission" date="2021-06" db="EMBL/GenBank/DDBJ databases">
        <authorList>
            <person name="Kallberg Y."/>
            <person name="Tangrot J."/>
            <person name="Rosling A."/>
        </authorList>
    </citation>
    <scope>NUCLEOTIDE SEQUENCE [LARGE SCALE GENOMIC DNA]</scope>
    <source>
        <strain evidence="2 3">120-4 pot B 10/14</strain>
    </source>
</reference>
<comment type="caution">
    <text evidence="2">The sequence shown here is derived from an EMBL/GenBank/DDBJ whole genome shotgun (WGS) entry which is preliminary data.</text>
</comment>
<proteinExistence type="predicted"/>
<evidence type="ECO:0000313" key="2">
    <source>
        <dbReference type="EMBL" id="CAG8823142.1"/>
    </source>
</evidence>
<dbReference type="EMBL" id="CAJVQB010035852">
    <property type="protein sequence ID" value="CAG8823142.1"/>
    <property type="molecule type" value="Genomic_DNA"/>
</dbReference>
<name>A0ABN7W9Y8_GIGMA</name>
<organism evidence="2 3">
    <name type="scientific">Gigaspora margarita</name>
    <dbReference type="NCBI Taxonomy" id="4874"/>
    <lineage>
        <taxon>Eukaryota</taxon>
        <taxon>Fungi</taxon>
        <taxon>Fungi incertae sedis</taxon>
        <taxon>Mucoromycota</taxon>
        <taxon>Glomeromycotina</taxon>
        <taxon>Glomeromycetes</taxon>
        <taxon>Diversisporales</taxon>
        <taxon>Gigasporaceae</taxon>
        <taxon>Gigaspora</taxon>
    </lineage>
</organism>
<dbReference type="Proteomes" id="UP000789901">
    <property type="component" value="Unassembled WGS sequence"/>
</dbReference>
<feature type="non-terminal residue" evidence="2">
    <location>
        <position position="1"/>
    </location>
</feature>
<protein>
    <submittedName>
        <fullName evidence="2">4664_t:CDS:1</fullName>
    </submittedName>
</protein>
<feature type="region of interest" description="Disordered" evidence="1">
    <location>
        <begin position="23"/>
        <end position="46"/>
    </location>
</feature>
<feature type="compositionally biased region" description="Basic residues" evidence="1">
    <location>
        <begin position="35"/>
        <end position="44"/>
    </location>
</feature>
<keyword evidence="3" id="KW-1185">Reference proteome</keyword>